<dbReference type="InterPro" id="IPR015660">
    <property type="entry name" value="MASH1/Ascl1a-like"/>
</dbReference>
<keyword evidence="8" id="KW-1185">Reference proteome</keyword>
<name>A0A0D2QHS6_GOSRA</name>
<dbReference type="AlphaFoldDB" id="A0A0D2QHS6"/>
<dbReference type="InterPro" id="IPR011598">
    <property type="entry name" value="bHLH_dom"/>
</dbReference>
<keyword evidence="3" id="KW-0804">Transcription</keyword>
<dbReference type="eggNOG" id="ENOG502RZNA">
    <property type="taxonomic scope" value="Eukaryota"/>
</dbReference>
<reference evidence="7 8" key="1">
    <citation type="journal article" date="2012" name="Nature">
        <title>Repeated polyploidization of Gossypium genomes and the evolution of spinnable cotton fibres.</title>
        <authorList>
            <person name="Paterson A.H."/>
            <person name="Wendel J.F."/>
            <person name="Gundlach H."/>
            <person name="Guo H."/>
            <person name="Jenkins J."/>
            <person name="Jin D."/>
            <person name="Llewellyn D."/>
            <person name="Showmaker K.C."/>
            <person name="Shu S."/>
            <person name="Udall J."/>
            <person name="Yoo M.J."/>
            <person name="Byers R."/>
            <person name="Chen W."/>
            <person name="Doron-Faigenboim A."/>
            <person name="Duke M.V."/>
            <person name="Gong L."/>
            <person name="Grimwood J."/>
            <person name="Grover C."/>
            <person name="Grupp K."/>
            <person name="Hu G."/>
            <person name="Lee T.H."/>
            <person name="Li J."/>
            <person name="Lin L."/>
            <person name="Liu T."/>
            <person name="Marler B.S."/>
            <person name="Page J.T."/>
            <person name="Roberts A.W."/>
            <person name="Romanel E."/>
            <person name="Sanders W.S."/>
            <person name="Szadkowski E."/>
            <person name="Tan X."/>
            <person name="Tang H."/>
            <person name="Xu C."/>
            <person name="Wang J."/>
            <person name="Wang Z."/>
            <person name="Zhang D."/>
            <person name="Zhang L."/>
            <person name="Ashrafi H."/>
            <person name="Bedon F."/>
            <person name="Bowers J.E."/>
            <person name="Brubaker C.L."/>
            <person name="Chee P.W."/>
            <person name="Das S."/>
            <person name="Gingle A.R."/>
            <person name="Haigler C.H."/>
            <person name="Harker D."/>
            <person name="Hoffmann L.V."/>
            <person name="Hovav R."/>
            <person name="Jones D.C."/>
            <person name="Lemke C."/>
            <person name="Mansoor S."/>
            <person name="ur Rahman M."/>
            <person name="Rainville L.N."/>
            <person name="Rambani A."/>
            <person name="Reddy U.K."/>
            <person name="Rong J.K."/>
            <person name="Saranga Y."/>
            <person name="Scheffler B.E."/>
            <person name="Scheffler J.A."/>
            <person name="Stelly D.M."/>
            <person name="Triplett B.A."/>
            <person name="Van Deynze A."/>
            <person name="Vaslin M.F."/>
            <person name="Waghmare V.N."/>
            <person name="Walford S.A."/>
            <person name="Wright R.J."/>
            <person name="Zaki E.A."/>
            <person name="Zhang T."/>
            <person name="Dennis E.S."/>
            <person name="Mayer K.F."/>
            <person name="Peterson D.G."/>
            <person name="Rokhsar D.S."/>
            <person name="Wang X."/>
            <person name="Schmutz J."/>
        </authorList>
    </citation>
    <scope>NUCLEOTIDE SEQUENCE [LARGE SCALE GENOMIC DNA]</scope>
</reference>
<evidence type="ECO:0000313" key="8">
    <source>
        <dbReference type="Proteomes" id="UP000032304"/>
    </source>
</evidence>
<dbReference type="GO" id="GO:0000981">
    <property type="term" value="F:DNA-binding transcription factor activity, RNA polymerase II-specific"/>
    <property type="evidence" value="ECO:0007669"/>
    <property type="project" value="TreeGrafter"/>
</dbReference>
<dbReference type="Pfam" id="PF00010">
    <property type="entry name" value="HLH"/>
    <property type="match status" value="1"/>
</dbReference>
<dbReference type="Gene3D" id="4.10.280.10">
    <property type="entry name" value="Helix-loop-helix DNA-binding domain"/>
    <property type="match status" value="1"/>
</dbReference>
<evidence type="ECO:0000256" key="4">
    <source>
        <dbReference type="ARBA" id="ARBA00023242"/>
    </source>
</evidence>
<dbReference type="GO" id="GO:0000977">
    <property type="term" value="F:RNA polymerase II transcription regulatory region sequence-specific DNA binding"/>
    <property type="evidence" value="ECO:0007669"/>
    <property type="project" value="TreeGrafter"/>
</dbReference>
<organism evidence="7 8">
    <name type="scientific">Gossypium raimondii</name>
    <name type="common">Peruvian cotton</name>
    <name type="synonym">Gossypium klotzschianum subsp. raimondii</name>
    <dbReference type="NCBI Taxonomy" id="29730"/>
    <lineage>
        <taxon>Eukaryota</taxon>
        <taxon>Viridiplantae</taxon>
        <taxon>Streptophyta</taxon>
        <taxon>Embryophyta</taxon>
        <taxon>Tracheophyta</taxon>
        <taxon>Spermatophyta</taxon>
        <taxon>Magnoliopsida</taxon>
        <taxon>eudicotyledons</taxon>
        <taxon>Gunneridae</taxon>
        <taxon>Pentapetalae</taxon>
        <taxon>rosids</taxon>
        <taxon>malvids</taxon>
        <taxon>Malvales</taxon>
        <taxon>Malvaceae</taxon>
        <taxon>Malvoideae</taxon>
        <taxon>Gossypium</taxon>
    </lineage>
</organism>
<evidence type="ECO:0000256" key="2">
    <source>
        <dbReference type="ARBA" id="ARBA00023015"/>
    </source>
</evidence>
<sequence length="184" mass="20910">MNDNPNVSSRPDRKVIERNRRTQMKALYSELYSLLPRHSSRESKSLPDQLHEAASYIKKLQINLERMKEKKDSLMSVERLRNTRSRMTGKVPKSPQIQIHEMGSSLVIGLTTESNSRFLFTQTIRVLQEEGAEIVNAGFSVVDDTVFHIINLTVAIIGHESAPDYGGGRRISERLNKFLNDADA</sequence>
<dbReference type="EMBL" id="CM001748">
    <property type="protein sequence ID" value="KJB57542.1"/>
    <property type="molecule type" value="Genomic_DNA"/>
</dbReference>
<evidence type="ECO:0000313" key="7">
    <source>
        <dbReference type="EMBL" id="KJB57542.1"/>
    </source>
</evidence>
<dbReference type="PANTHER" id="PTHR13935">
    <property type="entry name" value="ACHAETE-SCUTE TRANSCRIPTION FACTOR-RELATED"/>
    <property type="match status" value="1"/>
</dbReference>
<dbReference type="Gramene" id="KJB57542">
    <property type="protein sequence ID" value="KJB57542"/>
    <property type="gene ID" value="B456_009G169200"/>
</dbReference>
<protein>
    <recommendedName>
        <fullName evidence="6">BHLH domain-containing protein</fullName>
    </recommendedName>
</protein>
<evidence type="ECO:0000256" key="3">
    <source>
        <dbReference type="ARBA" id="ARBA00023163"/>
    </source>
</evidence>
<keyword evidence="2" id="KW-0805">Transcription regulation</keyword>
<keyword evidence="4" id="KW-0539">Nucleus</keyword>
<dbReference type="OMA" id="HIFHEEN"/>
<dbReference type="SUPFAM" id="SSF47459">
    <property type="entry name" value="HLH, helix-loop-helix DNA-binding domain"/>
    <property type="match status" value="1"/>
</dbReference>
<evidence type="ECO:0000259" key="6">
    <source>
        <dbReference type="PROSITE" id="PS50888"/>
    </source>
</evidence>
<evidence type="ECO:0000256" key="1">
    <source>
        <dbReference type="ARBA" id="ARBA00004123"/>
    </source>
</evidence>
<comment type="subcellular location">
    <subcellularLocation>
        <location evidence="1">Nucleus</location>
    </subcellularLocation>
</comment>
<evidence type="ECO:0000256" key="5">
    <source>
        <dbReference type="SAM" id="Coils"/>
    </source>
</evidence>
<dbReference type="InterPro" id="IPR036638">
    <property type="entry name" value="HLH_DNA-bd_sf"/>
</dbReference>
<gene>
    <name evidence="7" type="ORF">B456_009G169200</name>
</gene>
<accession>A0A0D2QHS6</accession>
<dbReference type="Proteomes" id="UP000032304">
    <property type="component" value="Chromosome 9"/>
</dbReference>
<feature type="domain" description="BHLH" evidence="6">
    <location>
        <begin position="8"/>
        <end position="60"/>
    </location>
</feature>
<dbReference type="PANTHER" id="PTHR13935:SF90">
    <property type="entry name" value="TRANSCRIPTION FACTOR BHLH162"/>
    <property type="match status" value="1"/>
</dbReference>
<feature type="coiled-coil region" evidence="5">
    <location>
        <begin position="50"/>
        <end position="77"/>
    </location>
</feature>
<keyword evidence="5" id="KW-0175">Coiled coil</keyword>
<dbReference type="KEGG" id="gra:105768871"/>
<proteinExistence type="predicted"/>
<dbReference type="OrthoDB" id="752507at2759"/>
<dbReference type="PROSITE" id="PS50888">
    <property type="entry name" value="BHLH"/>
    <property type="match status" value="1"/>
</dbReference>
<dbReference type="STRING" id="29730.A0A0D2QHS6"/>
<dbReference type="GO" id="GO:0090575">
    <property type="term" value="C:RNA polymerase II transcription regulator complex"/>
    <property type="evidence" value="ECO:0007669"/>
    <property type="project" value="TreeGrafter"/>
</dbReference>
<dbReference type="GO" id="GO:0046983">
    <property type="term" value="F:protein dimerization activity"/>
    <property type="evidence" value="ECO:0007669"/>
    <property type="project" value="InterPro"/>
</dbReference>